<gene>
    <name evidence="4" type="ORF">SAMN05421637_2617</name>
</gene>
<dbReference type="OrthoDB" id="3712375at2"/>
<evidence type="ECO:0000313" key="5">
    <source>
        <dbReference type="Proteomes" id="UP000183315"/>
    </source>
</evidence>
<evidence type="ECO:0000313" key="4">
    <source>
        <dbReference type="EMBL" id="SEJ66782.1"/>
    </source>
</evidence>
<keyword evidence="2" id="KW-0812">Transmembrane</keyword>
<feature type="compositionally biased region" description="Acidic residues" evidence="1">
    <location>
        <begin position="215"/>
        <end position="228"/>
    </location>
</feature>
<evidence type="ECO:0000256" key="2">
    <source>
        <dbReference type="SAM" id="Phobius"/>
    </source>
</evidence>
<proteinExistence type="predicted"/>
<feature type="domain" description="LppM" evidence="3">
    <location>
        <begin position="23"/>
        <end position="173"/>
    </location>
</feature>
<keyword evidence="2" id="KW-0472">Membrane</keyword>
<keyword evidence="2" id="KW-1133">Transmembrane helix</keyword>
<protein>
    <recommendedName>
        <fullName evidence="3">LppM domain-containing protein</fullName>
    </recommendedName>
</protein>
<evidence type="ECO:0000256" key="1">
    <source>
        <dbReference type="SAM" id="MobiDB-lite"/>
    </source>
</evidence>
<organism evidence="4 5">
    <name type="scientific">Demequina mangrovi</name>
    <dbReference type="NCBI Taxonomy" id="1043493"/>
    <lineage>
        <taxon>Bacteria</taxon>
        <taxon>Bacillati</taxon>
        <taxon>Actinomycetota</taxon>
        <taxon>Actinomycetes</taxon>
        <taxon>Micrococcales</taxon>
        <taxon>Demequinaceae</taxon>
        <taxon>Demequina</taxon>
    </lineage>
</organism>
<feature type="region of interest" description="Disordered" evidence="1">
    <location>
        <begin position="210"/>
        <end position="276"/>
    </location>
</feature>
<feature type="transmembrane region" description="Helical" evidence="2">
    <location>
        <begin position="185"/>
        <end position="206"/>
    </location>
</feature>
<dbReference type="STRING" id="1043493.SAMN05421637_2617"/>
<reference evidence="5" key="1">
    <citation type="submission" date="2016-10" db="EMBL/GenBank/DDBJ databases">
        <authorList>
            <person name="Varghese N."/>
        </authorList>
    </citation>
    <scope>NUCLEOTIDE SEQUENCE [LARGE SCALE GENOMIC DNA]</scope>
    <source>
        <strain evidence="5">DSM 24868</strain>
    </source>
</reference>
<dbReference type="EMBL" id="FNZI01000007">
    <property type="protein sequence ID" value="SEJ66782.1"/>
    <property type="molecule type" value="Genomic_DNA"/>
</dbReference>
<dbReference type="Pfam" id="PF21946">
    <property type="entry name" value="LppM"/>
    <property type="match status" value="1"/>
</dbReference>
<evidence type="ECO:0000259" key="3">
    <source>
        <dbReference type="Pfam" id="PF21946"/>
    </source>
</evidence>
<keyword evidence="5" id="KW-1185">Reference proteome</keyword>
<dbReference type="InterPro" id="IPR053807">
    <property type="entry name" value="LppM"/>
</dbReference>
<name>A0A1H7AXD7_9MICO</name>
<sequence length="276" mass="28559">MSRTLRTLALAVVATLTLSGCLKMEMSFTLHEDDTVDGSIVMAIQKGVGEAMGMSDEDLLAELDAEGSFEDIEGGSVEPYDDGEFAGTTVTFTGQPLSEISEEDEGITIVREGDEFVVGGEFDTGGEDMSMLTGATMTLAVTFPGEVSEHNGTLEGTTVTWDLLTQTEPMSARGAATAGGSGLPVWLWAVIGAVVLAGAAAAVIIVTRRRSSEDAATEGEDAAVEPEVETFAPAPTAGEDAPVTEPIAPTVELPTPEATIEEGPVEGTGPEEDNAR</sequence>
<accession>A0A1H7AXD7</accession>
<dbReference type="AlphaFoldDB" id="A0A1H7AXD7"/>
<dbReference type="PROSITE" id="PS51257">
    <property type="entry name" value="PROKAR_LIPOPROTEIN"/>
    <property type="match status" value="1"/>
</dbReference>
<dbReference type="RefSeq" id="WP_042215465.1">
    <property type="nucleotide sequence ID" value="NZ_BBLU01000011.1"/>
</dbReference>
<dbReference type="Proteomes" id="UP000183315">
    <property type="component" value="Unassembled WGS sequence"/>
</dbReference>
<feature type="compositionally biased region" description="Acidic residues" evidence="1">
    <location>
        <begin position="259"/>
        <end position="276"/>
    </location>
</feature>